<evidence type="ECO:0000313" key="2">
    <source>
        <dbReference type="EMBL" id="KAK2114476.1"/>
    </source>
</evidence>
<name>A0ABQ9VYN1_SAGOE</name>
<dbReference type="Proteomes" id="UP001266305">
    <property type="component" value="Unassembled WGS sequence"/>
</dbReference>
<evidence type="ECO:0000313" key="3">
    <source>
        <dbReference type="Proteomes" id="UP001266305"/>
    </source>
</evidence>
<comment type="caution">
    <text evidence="2">The sequence shown here is derived from an EMBL/GenBank/DDBJ whole genome shotgun (WGS) entry which is preliminary data.</text>
</comment>
<gene>
    <name evidence="2" type="ORF">P7K49_008742</name>
</gene>
<keyword evidence="3" id="KW-1185">Reference proteome</keyword>
<evidence type="ECO:0000256" key="1">
    <source>
        <dbReference type="SAM" id="MobiDB-lite"/>
    </source>
</evidence>
<proteinExistence type="predicted"/>
<sequence>MGPCLPESTKGPGAGSTSDSCSSCNALQPYAEQIRCRGAGHRDSVWIVPIFRGELST</sequence>
<organism evidence="2 3">
    <name type="scientific">Saguinus oedipus</name>
    <name type="common">Cotton-top tamarin</name>
    <name type="synonym">Oedipomidas oedipus</name>
    <dbReference type="NCBI Taxonomy" id="9490"/>
    <lineage>
        <taxon>Eukaryota</taxon>
        <taxon>Metazoa</taxon>
        <taxon>Chordata</taxon>
        <taxon>Craniata</taxon>
        <taxon>Vertebrata</taxon>
        <taxon>Euteleostomi</taxon>
        <taxon>Mammalia</taxon>
        <taxon>Eutheria</taxon>
        <taxon>Euarchontoglires</taxon>
        <taxon>Primates</taxon>
        <taxon>Haplorrhini</taxon>
        <taxon>Platyrrhini</taxon>
        <taxon>Cebidae</taxon>
        <taxon>Callitrichinae</taxon>
        <taxon>Saguinus</taxon>
    </lineage>
</organism>
<reference evidence="2 3" key="1">
    <citation type="submission" date="2023-05" db="EMBL/GenBank/DDBJ databases">
        <title>B98-5 Cell Line De Novo Hybrid Assembly: An Optical Mapping Approach.</title>
        <authorList>
            <person name="Kananen K."/>
            <person name="Auerbach J.A."/>
            <person name="Kautto E."/>
            <person name="Blachly J.S."/>
        </authorList>
    </citation>
    <scope>NUCLEOTIDE SEQUENCE [LARGE SCALE GENOMIC DNA]</scope>
    <source>
        <strain evidence="2">B95-8</strain>
        <tissue evidence="2">Cell line</tissue>
    </source>
</reference>
<protein>
    <submittedName>
        <fullName evidence="2">Uncharacterized protein</fullName>
    </submittedName>
</protein>
<feature type="region of interest" description="Disordered" evidence="1">
    <location>
        <begin position="1"/>
        <end position="21"/>
    </location>
</feature>
<dbReference type="EMBL" id="JASSZA010000004">
    <property type="protein sequence ID" value="KAK2114476.1"/>
    <property type="molecule type" value="Genomic_DNA"/>
</dbReference>
<feature type="non-terminal residue" evidence="2">
    <location>
        <position position="57"/>
    </location>
</feature>
<accession>A0ABQ9VYN1</accession>